<evidence type="ECO:0000313" key="3">
    <source>
        <dbReference type="Proteomes" id="UP000759537"/>
    </source>
</evidence>
<sequence length="462" mass="51322">MSSLKSTFQQSPTYQHGTSGYAPSPPAAPAQPQYDVSQLNVCNDSPSSANRREIPVEQHATLAYAIPAQSLYQFLQPHAFTKHPSSGSRRKTRVKRRGSPNYAPAWFSIPAQSLHQFLQSYALTEHKSSDSQHETSADQHGTPALVPSQSAKTAVPGRSQCQDHRLNAPADHPSFNNETPAYQQSMPAFATVPSQSTTPTQSQYQDYQLNTPTEHPSCDSGNETPAEEQDGNEDPASRPVSQDQVDAQLNEPMPSVPPECPSCGEQLSDVHDQDRDLEPYHPYLIYCPSEGCPWTGHRPCDFKMTCKKKTSPRRINLLGRRETKYMTQSSSLWSRTPMVPRLMRWCGIIKGPRKVHGVGQRRVSRKRKLDTARALFDQYHLLAHATLQHGIGLRPLNTLQFISEGAYILLMPESSTVGVFVVSAPAPFMIMPKTLHSRGSLPAVCWFLVALKTRESIQCPLA</sequence>
<evidence type="ECO:0000256" key="1">
    <source>
        <dbReference type="SAM" id="MobiDB-lite"/>
    </source>
</evidence>
<accession>A0A9P5JZP7</accession>
<protein>
    <submittedName>
        <fullName evidence="2">Uncharacterized protein</fullName>
    </submittedName>
</protein>
<reference evidence="2" key="2">
    <citation type="journal article" date="2020" name="Nat. Commun.">
        <title>Large-scale genome sequencing of mycorrhizal fungi provides insights into the early evolution of symbiotic traits.</title>
        <authorList>
            <person name="Miyauchi S."/>
            <person name="Kiss E."/>
            <person name="Kuo A."/>
            <person name="Drula E."/>
            <person name="Kohler A."/>
            <person name="Sanchez-Garcia M."/>
            <person name="Morin E."/>
            <person name="Andreopoulos B."/>
            <person name="Barry K.W."/>
            <person name="Bonito G."/>
            <person name="Buee M."/>
            <person name="Carver A."/>
            <person name="Chen C."/>
            <person name="Cichocki N."/>
            <person name="Clum A."/>
            <person name="Culley D."/>
            <person name="Crous P.W."/>
            <person name="Fauchery L."/>
            <person name="Girlanda M."/>
            <person name="Hayes R.D."/>
            <person name="Keri Z."/>
            <person name="LaButti K."/>
            <person name="Lipzen A."/>
            <person name="Lombard V."/>
            <person name="Magnuson J."/>
            <person name="Maillard F."/>
            <person name="Murat C."/>
            <person name="Nolan M."/>
            <person name="Ohm R.A."/>
            <person name="Pangilinan J."/>
            <person name="Pereira M.F."/>
            <person name="Perotto S."/>
            <person name="Peter M."/>
            <person name="Pfister S."/>
            <person name="Riley R."/>
            <person name="Sitrit Y."/>
            <person name="Stielow J.B."/>
            <person name="Szollosi G."/>
            <person name="Zifcakova L."/>
            <person name="Stursova M."/>
            <person name="Spatafora J.W."/>
            <person name="Tedersoo L."/>
            <person name="Vaario L.M."/>
            <person name="Yamada A."/>
            <person name="Yan M."/>
            <person name="Wang P."/>
            <person name="Xu J."/>
            <person name="Bruns T."/>
            <person name="Baldrian P."/>
            <person name="Vilgalys R."/>
            <person name="Dunand C."/>
            <person name="Henrissat B."/>
            <person name="Grigoriev I.V."/>
            <person name="Hibbett D."/>
            <person name="Nagy L.G."/>
            <person name="Martin F.M."/>
        </authorList>
    </citation>
    <scope>NUCLEOTIDE SEQUENCE</scope>
    <source>
        <strain evidence="2">Prilba</strain>
    </source>
</reference>
<proteinExistence type="predicted"/>
<dbReference type="AlphaFoldDB" id="A0A9P5JZP7"/>
<feature type="compositionally biased region" description="Polar residues" evidence="1">
    <location>
        <begin position="34"/>
        <end position="49"/>
    </location>
</feature>
<feature type="region of interest" description="Disordered" evidence="1">
    <location>
        <begin position="208"/>
        <end position="242"/>
    </location>
</feature>
<feature type="compositionally biased region" description="Polar residues" evidence="1">
    <location>
        <begin position="1"/>
        <end position="18"/>
    </location>
</feature>
<gene>
    <name evidence="2" type="ORF">DFH94DRAFT_764757</name>
</gene>
<keyword evidence="3" id="KW-1185">Reference proteome</keyword>
<reference evidence="2" key="1">
    <citation type="submission" date="2019-10" db="EMBL/GenBank/DDBJ databases">
        <authorList>
            <consortium name="DOE Joint Genome Institute"/>
            <person name="Kuo A."/>
            <person name="Miyauchi S."/>
            <person name="Kiss E."/>
            <person name="Drula E."/>
            <person name="Kohler A."/>
            <person name="Sanchez-Garcia M."/>
            <person name="Andreopoulos B."/>
            <person name="Barry K.W."/>
            <person name="Bonito G."/>
            <person name="Buee M."/>
            <person name="Carver A."/>
            <person name="Chen C."/>
            <person name="Cichocki N."/>
            <person name="Clum A."/>
            <person name="Culley D."/>
            <person name="Crous P.W."/>
            <person name="Fauchery L."/>
            <person name="Girlanda M."/>
            <person name="Hayes R."/>
            <person name="Keri Z."/>
            <person name="LaButti K."/>
            <person name="Lipzen A."/>
            <person name="Lombard V."/>
            <person name="Magnuson J."/>
            <person name="Maillard F."/>
            <person name="Morin E."/>
            <person name="Murat C."/>
            <person name="Nolan M."/>
            <person name="Ohm R."/>
            <person name="Pangilinan J."/>
            <person name="Pereira M."/>
            <person name="Perotto S."/>
            <person name="Peter M."/>
            <person name="Riley R."/>
            <person name="Sitrit Y."/>
            <person name="Stielow B."/>
            <person name="Szollosi G."/>
            <person name="Zifcakova L."/>
            <person name="Stursova M."/>
            <person name="Spatafora J.W."/>
            <person name="Tedersoo L."/>
            <person name="Vaario L.-M."/>
            <person name="Yamada A."/>
            <person name="Yan M."/>
            <person name="Wang P."/>
            <person name="Xu J."/>
            <person name="Bruns T."/>
            <person name="Baldrian P."/>
            <person name="Vilgalys R."/>
            <person name="Henrissat B."/>
            <person name="Grigoriev I.V."/>
            <person name="Hibbett D."/>
            <person name="Nagy L.G."/>
            <person name="Martin F.M."/>
        </authorList>
    </citation>
    <scope>NUCLEOTIDE SEQUENCE</scope>
    <source>
        <strain evidence="2">Prilba</strain>
    </source>
</reference>
<dbReference type="OrthoDB" id="10493026at2759"/>
<organism evidence="2 3">
    <name type="scientific">Russula ochroleuca</name>
    <dbReference type="NCBI Taxonomy" id="152965"/>
    <lineage>
        <taxon>Eukaryota</taxon>
        <taxon>Fungi</taxon>
        <taxon>Dikarya</taxon>
        <taxon>Basidiomycota</taxon>
        <taxon>Agaricomycotina</taxon>
        <taxon>Agaricomycetes</taxon>
        <taxon>Russulales</taxon>
        <taxon>Russulaceae</taxon>
        <taxon>Russula</taxon>
    </lineage>
</organism>
<feature type="region of interest" description="Disordered" evidence="1">
    <location>
        <begin position="1"/>
        <end position="50"/>
    </location>
</feature>
<dbReference type="Proteomes" id="UP000759537">
    <property type="component" value="Unassembled WGS sequence"/>
</dbReference>
<name>A0A9P5JZP7_9AGAM</name>
<comment type="caution">
    <text evidence="2">The sequence shown here is derived from an EMBL/GenBank/DDBJ whole genome shotgun (WGS) entry which is preliminary data.</text>
</comment>
<feature type="compositionally biased region" description="Polar residues" evidence="1">
    <location>
        <begin position="208"/>
        <end position="223"/>
    </location>
</feature>
<feature type="region of interest" description="Disordered" evidence="1">
    <location>
        <begin position="125"/>
        <end position="180"/>
    </location>
</feature>
<feature type="compositionally biased region" description="Basic and acidic residues" evidence="1">
    <location>
        <begin position="125"/>
        <end position="137"/>
    </location>
</feature>
<dbReference type="EMBL" id="WHVB01000019">
    <property type="protein sequence ID" value="KAF8472941.1"/>
    <property type="molecule type" value="Genomic_DNA"/>
</dbReference>
<evidence type="ECO:0000313" key="2">
    <source>
        <dbReference type="EMBL" id="KAF8472941.1"/>
    </source>
</evidence>